<evidence type="ECO:0000313" key="5">
    <source>
        <dbReference type="Proteomes" id="UP000094527"/>
    </source>
</evidence>
<dbReference type="PROSITE" id="PS50026">
    <property type="entry name" value="EGF_3"/>
    <property type="match status" value="7"/>
</dbReference>
<keyword evidence="1" id="KW-0245">EGF-like domain</keyword>
<dbReference type="Proteomes" id="UP000094527">
    <property type="component" value="Unassembled WGS sequence"/>
</dbReference>
<dbReference type="Pfam" id="PF21164">
    <property type="entry name" value="Dumpy_DPY"/>
    <property type="match status" value="1"/>
</dbReference>
<name>A0A1D2N5M8_ORCCI</name>
<dbReference type="PANTHER" id="PTHR22963">
    <property type="entry name" value="ENDOGLIN-RELATED"/>
    <property type="match status" value="1"/>
</dbReference>
<keyword evidence="2" id="KW-0732">Signal</keyword>
<reference evidence="4 5" key="1">
    <citation type="journal article" date="2016" name="Genome Biol. Evol.">
        <title>Gene Family Evolution Reflects Adaptation to Soil Environmental Stressors in the Genome of the Collembolan Orchesella cincta.</title>
        <authorList>
            <person name="Faddeeva-Vakhrusheva A."/>
            <person name="Derks M.F."/>
            <person name="Anvar S.Y."/>
            <person name="Agamennone V."/>
            <person name="Suring W."/>
            <person name="Smit S."/>
            <person name="van Straalen N.M."/>
            <person name="Roelofs D."/>
        </authorList>
    </citation>
    <scope>NUCLEOTIDE SEQUENCE [LARGE SCALE GENOMIC DNA]</scope>
    <source>
        <tissue evidence="4">Mixed pool</tissue>
    </source>
</reference>
<keyword evidence="5" id="KW-1185">Reference proteome</keyword>
<feature type="domain" description="EGF-like" evidence="3">
    <location>
        <begin position="475"/>
        <end position="509"/>
    </location>
</feature>
<dbReference type="InterPro" id="IPR003645">
    <property type="entry name" value="Fol_N"/>
</dbReference>
<evidence type="ECO:0000256" key="1">
    <source>
        <dbReference type="PROSITE-ProRule" id="PRU00076"/>
    </source>
</evidence>
<sequence>MTIPITLVLGSLLILHVSLAQGKAQFRDAVDPCLPSPCGPGAECSVNSGGAAICRCQPGYFPKPDTITGCGPQCSQDYECRSTEKCQSNQCVPTCQGSPCGVNSECESVNHKAVCRCPRGYTGDPLFQCTQQAPIARAIISAPPPQAIIVRAQDPCSPSPCGNNAECRVSVDRPVCTCLPGHQGNPLTSCRRADSECPNHNVCENYHCVNPCVNKCGANAHCDVRNHVAVCSCPPGYTGNPTTGCRRYDPNEACRACGLNTNCRVEGERAICSCKAGYFGDPLTGCRHECESDYDCSGNLACIDFKCKNPCAGACGTLANCEIRNHRAVCSCPKDYLGDPYTRCYPECTTHSECAPHLACIGLKCKDPCVGACGIGAECRVDKYNHKAICSCPKGFTGHPFTECRRQKPQDLCAPNPCGTNAVCRPGYDNSGRDRPVCTCPPGYIGDALVSCKRGECQTDSECQNSRICSNFRCEDPCRNSCGVNARCEARNHGAVCSCPPGYRGDPFTQCFQDPVRAKRKTKASDEKAEKTIKEEPAAEDKEAEHLYQTVIALLLVETIYAQNPCSPTPCGANTDCTVENGRPVCSCKPTYIGDAIKGCVHECEKNEDCASNLGCINYRCKDPCRNGCGDYATCQVRDHQAICSCPEEFGGDAYTNCIAECASQDDCPSHLSCIGRHCGNPCQEKRPCKANTDCKIEKHTVICTCKKGFVGSPLEYGCRRQ</sequence>
<feature type="domain" description="EGF-like" evidence="3">
    <location>
        <begin position="366"/>
        <end position="405"/>
    </location>
</feature>
<dbReference type="SUPFAM" id="SSF90148">
    <property type="entry name" value="DPY module"/>
    <property type="match status" value="1"/>
</dbReference>
<feature type="disulfide bond" evidence="1">
    <location>
        <begin position="212"/>
        <end position="222"/>
    </location>
</feature>
<dbReference type="SMART" id="SM00181">
    <property type="entry name" value="EGF"/>
    <property type="match status" value="11"/>
</dbReference>
<protein>
    <submittedName>
        <fullName evidence="4">Neurogenic locus notch protein 3</fullName>
    </submittedName>
</protein>
<dbReference type="PANTHER" id="PTHR22963:SF38">
    <property type="entry name" value="LP13770P"/>
    <property type="match status" value="1"/>
</dbReference>
<feature type="disulfide bond" evidence="1">
    <location>
        <begin position="369"/>
        <end position="379"/>
    </location>
</feature>
<gene>
    <name evidence="4" type="ORF">Ocin01_06417</name>
</gene>
<feature type="signal peptide" evidence="2">
    <location>
        <begin position="1"/>
        <end position="20"/>
    </location>
</feature>
<feature type="domain" description="EGF-like" evidence="3">
    <location>
        <begin position="209"/>
        <end position="246"/>
    </location>
</feature>
<feature type="domain" description="EGF-like" evidence="3">
    <location>
        <begin position="92"/>
        <end position="128"/>
    </location>
</feature>
<keyword evidence="1" id="KW-1015">Disulfide bond</keyword>
<comment type="caution">
    <text evidence="4">The sequence shown here is derived from an EMBL/GenBank/DDBJ whole genome shotgun (WGS) entry which is preliminary data.</text>
</comment>
<organism evidence="4 5">
    <name type="scientific">Orchesella cincta</name>
    <name type="common">Springtail</name>
    <name type="synonym">Podura cincta</name>
    <dbReference type="NCBI Taxonomy" id="48709"/>
    <lineage>
        <taxon>Eukaryota</taxon>
        <taxon>Metazoa</taxon>
        <taxon>Ecdysozoa</taxon>
        <taxon>Arthropoda</taxon>
        <taxon>Hexapoda</taxon>
        <taxon>Collembola</taxon>
        <taxon>Entomobryomorpha</taxon>
        <taxon>Entomobryoidea</taxon>
        <taxon>Orchesellidae</taxon>
        <taxon>Orchesellinae</taxon>
        <taxon>Orchesella</taxon>
    </lineage>
</organism>
<dbReference type="AlphaFoldDB" id="A0A1D2N5M8"/>
<accession>A0A1D2N5M8</accession>
<dbReference type="OMA" id="HECESDY"/>
<dbReference type="InterPro" id="IPR048407">
    <property type="entry name" value="Dumpy_DPY"/>
</dbReference>
<dbReference type="InterPro" id="IPR000742">
    <property type="entry name" value="EGF"/>
</dbReference>
<feature type="disulfide bond" evidence="1">
    <location>
        <begin position="373"/>
        <end position="390"/>
    </location>
</feature>
<feature type="domain" description="EGF-like" evidence="3">
    <location>
        <begin position="152"/>
        <end position="191"/>
    </location>
</feature>
<feature type="disulfide bond" evidence="1">
    <location>
        <begin position="478"/>
        <end position="488"/>
    </location>
</feature>
<feature type="domain" description="EGF-like" evidence="3">
    <location>
        <begin position="29"/>
        <end position="71"/>
    </location>
</feature>
<dbReference type="PROSITE" id="PS01186">
    <property type="entry name" value="EGF_2"/>
    <property type="match status" value="3"/>
</dbReference>
<evidence type="ECO:0000256" key="2">
    <source>
        <dbReference type="SAM" id="SignalP"/>
    </source>
</evidence>
<dbReference type="STRING" id="48709.A0A1D2N5M8"/>
<evidence type="ECO:0000259" key="3">
    <source>
        <dbReference type="PROSITE" id="PS50026"/>
    </source>
</evidence>
<feature type="domain" description="EGF-like" evidence="3">
    <location>
        <begin position="409"/>
        <end position="453"/>
    </location>
</feature>
<feature type="chain" id="PRO_5008905073" evidence="2">
    <location>
        <begin position="21"/>
        <end position="722"/>
    </location>
</feature>
<comment type="caution">
    <text evidence="1">Lacks conserved residue(s) required for the propagation of feature annotation.</text>
</comment>
<dbReference type="Gene3D" id="2.10.25.10">
    <property type="entry name" value="Laminin"/>
    <property type="match status" value="2"/>
</dbReference>
<dbReference type="OrthoDB" id="4405280at2759"/>
<dbReference type="EMBL" id="LJIJ01000220">
    <property type="protein sequence ID" value="ODN00256.1"/>
    <property type="molecule type" value="Genomic_DNA"/>
</dbReference>
<dbReference type="SMART" id="SM00274">
    <property type="entry name" value="FOLN"/>
    <property type="match status" value="5"/>
</dbReference>
<dbReference type="SUPFAM" id="SSF57196">
    <property type="entry name" value="EGF/Laminin"/>
    <property type="match status" value="1"/>
</dbReference>
<evidence type="ECO:0000313" key="4">
    <source>
        <dbReference type="EMBL" id="ODN00256.1"/>
    </source>
</evidence>
<proteinExistence type="predicted"/>